<dbReference type="FunFam" id="3.40.50.720:FF:000084">
    <property type="entry name" value="Short-chain dehydrogenase reductase"/>
    <property type="match status" value="1"/>
</dbReference>
<evidence type="ECO:0000313" key="3">
    <source>
        <dbReference type="EMBL" id="SHI12528.1"/>
    </source>
</evidence>
<dbReference type="Proteomes" id="UP000184139">
    <property type="component" value="Unassembled WGS sequence"/>
</dbReference>
<comment type="similarity">
    <text evidence="1 2">Belongs to the short-chain dehydrogenases/reductases (SDR) family.</text>
</comment>
<dbReference type="CDD" id="cd05233">
    <property type="entry name" value="SDR_c"/>
    <property type="match status" value="1"/>
</dbReference>
<dbReference type="Pfam" id="PF00106">
    <property type="entry name" value="adh_short"/>
    <property type="match status" value="1"/>
</dbReference>
<dbReference type="InterPro" id="IPR020904">
    <property type="entry name" value="Sc_DH/Rdtase_CS"/>
</dbReference>
<name>A0A1M5YKV5_9BACT</name>
<dbReference type="EMBL" id="FQXS01000041">
    <property type="protein sequence ID" value="SHI12528.1"/>
    <property type="molecule type" value="Genomic_DNA"/>
</dbReference>
<reference evidence="3 4" key="1">
    <citation type="submission" date="2016-11" db="EMBL/GenBank/DDBJ databases">
        <authorList>
            <person name="Jaros S."/>
            <person name="Januszkiewicz K."/>
            <person name="Wedrychowicz H."/>
        </authorList>
    </citation>
    <scope>NUCLEOTIDE SEQUENCE [LARGE SCALE GENOMIC DNA]</scope>
    <source>
        <strain evidence="3 4">DSM 9705</strain>
    </source>
</reference>
<dbReference type="OrthoDB" id="5354363at2"/>
<accession>A0A1M5YKV5</accession>
<gene>
    <name evidence="3" type="ORF">SAMN02745124_04149</name>
</gene>
<dbReference type="SUPFAM" id="SSF51735">
    <property type="entry name" value="NAD(P)-binding Rossmann-fold domains"/>
    <property type="match status" value="1"/>
</dbReference>
<dbReference type="AlphaFoldDB" id="A0A1M5YKV5"/>
<dbReference type="InterPro" id="IPR002347">
    <property type="entry name" value="SDR_fam"/>
</dbReference>
<protein>
    <submittedName>
        <fullName evidence="3">3-oxoacyl-[acyl-carrier protein] reductase</fullName>
    </submittedName>
</protein>
<dbReference type="STRING" id="1121409.SAMN02745124_04149"/>
<dbReference type="PROSITE" id="PS00061">
    <property type="entry name" value="ADH_SHORT"/>
    <property type="match status" value="1"/>
</dbReference>
<dbReference type="PRINTS" id="PR00080">
    <property type="entry name" value="SDRFAMILY"/>
</dbReference>
<sequence>MEMHLQNKMALVTGGARGIGESIAAHLVAEGVRVVIGDIAEERAERACRTIGENCSFVYLDVTDRDSVDSAVQRITEELGQIDILVNNAGISRRVTLLSMEPEEWLDVFRVNAYGPYLTTRAVLPQMIKREKGKIVNIAAISGKKPMATYAHYSASKAALIAFTEAVALEYAAYGLNINAVCPGAVATELWSLENLETSDKRFRASFDDDIAGTFSLGRAQRLEDVANMVCYLCSDLTKNITGQSFNVTS</sequence>
<keyword evidence="4" id="KW-1185">Reference proteome</keyword>
<evidence type="ECO:0000256" key="1">
    <source>
        <dbReference type="ARBA" id="ARBA00006484"/>
    </source>
</evidence>
<dbReference type="Gene3D" id="3.40.50.720">
    <property type="entry name" value="NAD(P)-binding Rossmann-like Domain"/>
    <property type="match status" value="1"/>
</dbReference>
<dbReference type="InterPro" id="IPR036291">
    <property type="entry name" value="NAD(P)-bd_dom_sf"/>
</dbReference>
<dbReference type="NCBIfam" id="NF005559">
    <property type="entry name" value="PRK07231.1"/>
    <property type="match status" value="1"/>
</dbReference>
<organism evidence="3 4">
    <name type="scientific">Desulfofustis glycolicus DSM 9705</name>
    <dbReference type="NCBI Taxonomy" id="1121409"/>
    <lineage>
        <taxon>Bacteria</taxon>
        <taxon>Pseudomonadati</taxon>
        <taxon>Thermodesulfobacteriota</taxon>
        <taxon>Desulfobulbia</taxon>
        <taxon>Desulfobulbales</taxon>
        <taxon>Desulfocapsaceae</taxon>
        <taxon>Desulfofustis</taxon>
    </lineage>
</organism>
<evidence type="ECO:0000256" key="2">
    <source>
        <dbReference type="RuleBase" id="RU000363"/>
    </source>
</evidence>
<dbReference type="PANTHER" id="PTHR42760">
    <property type="entry name" value="SHORT-CHAIN DEHYDROGENASES/REDUCTASES FAMILY MEMBER"/>
    <property type="match status" value="1"/>
</dbReference>
<evidence type="ECO:0000313" key="4">
    <source>
        <dbReference type="Proteomes" id="UP000184139"/>
    </source>
</evidence>
<proteinExistence type="inferred from homology"/>
<dbReference type="PANTHER" id="PTHR42760:SF40">
    <property type="entry name" value="3-OXOACYL-[ACYL-CARRIER-PROTEIN] REDUCTASE, CHLOROPLASTIC"/>
    <property type="match status" value="1"/>
</dbReference>
<dbReference type="PRINTS" id="PR00081">
    <property type="entry name" value="GDHRDH"/>
</dbReference>
<dbReference type="GO" id="GO:0030497">
    <property type="term" value="P:fatty acid elongation"/>
    <property type="evidence" value="ECO:0007669"/>
    <property type="project" value="TreeGrafter"/>
</dbReference>
<dbReference type="RefSeq" id="WP_084540809.1">
    <property type="nucleotide sequence ID" value="NZ_FQXS01000041.1"/>
</dbReference>
<dbReference type="GO" id="GO:0016616">
    <property type="term" value="F:oxidoreductase activity, acting on the CH-OH group of donors, NAD or NADP as acceptor"/>
    <property type="evidence" value="ECO:0007669"/>
    <property type="project" value="TreeGrafter"/>
</dbReference>